<keyword evidence="2" id="KW-0732">Signal</keyword>
<dbReference type="AlphaFoldDB" id="A0A1G8I753"/>
<dbReference type="EMBL" id="FNDS01000006">
    <property type="protein sequence ID" value="SDI14795.1"/>
    <property type="molecule type" value="Genomic_DNA"/>
</dbReference>
<evidence type="ECO:0000256" key="1">
    <source>
        <dbReference type="SAM" id="MobiDB-lite"/>
    </source>
</evidence>
<feature type="region of interest" description="Disordered" evidence="1">
    <location>
        <begin position="38"/>
        <end position="112"/>
    </location>
</feature>
<feature type="compositionally biased region" description="Low complexity" evidence="1">
    <location>
        <begin position="38"/>
        <end position="54"/>
    </location>
</feature>
<name>A0A1G8I753_9PSED</name>
<evidence type="ECO:0000313" key="4">
    <source>
        <dbReference type="Proteomes" id="UP000199636"/>
    </source>
</evidence>
<evidence type="ECO:0000313" key="3">
    <source>
        <dbReference type="EMBL" id="SDI14795.1"/>
    </source>
</evidence>
<feature type="signal peptide" evidence="2">
    <location>
        <begin position="1"/>
        <end position="20"/>
    </location>
</feature>
<gene>
    <name evidence="3" type="ORF">SAMN05216272_10676</name>
</gene>
<organism evidence="3 4">
    <name type="scientific">Pseudomonas panipatensis</name>
    <dbReference type="NCBI Taxonomy" id="428992"/>
    <lineage>
        <taxon>Bacteria</taxon>
        <taxon>Pseudomonadati</taxon>
        <taxon>Pseudomonadota</taxon>
        <taxon>Gammaproteobacteria</taxon>
        <taxon>Pseudomonadales</taxon>
        <taxon>Pseudomonadaceae</taxon>
        <taxon>Pseudomonas</taxon>
    </lineage>
</organism>
<dbReference type="Proteomes" id="UP000199636">
    <property type="component" value="Unassembled WGS sequence"/>
</dbReference>
<sequence>MPGKALFILLGGLLALPLHAEQAVRQVPAPGIQRIYVSPGASGSIESSSSSQGYDGYGGAQVPRRYEQGSSTVIIDSSGGNGGIRQSIEYPNGVAYPVNPGTRSSSQRQSYP</sequence>
<accession>A0A1G8I753</accession>
<evidence type="ECO:0000256" key="2">
    <source>
        <dbReference type="SAM" id="SignalP"/>
    </source>
</evidence>
<dbReference type="RefSeq" id="WP_090263520.1">
    <property type="nucleotide sequence ID" value="NZ_FNDS01000006.1"/>
</dbReference>
<feature type="compositionally biased region" description="Polar residues" evidence="1">
    <location>
        <begin position="101"/>
        <end position="112"/>
    </location>
</feature>
<feature type="chain" id="PRO_5011655340" evidence="2">
    <location>
        <begin position="21"/>
        <end position="112"/>
    </location>
</feature>
<dbReference type="OrthoDB" id="7031173at2"/>
<proteinExistence type="predicted"/>
<reference evidence="4" key="1">
    <citation type="submission" date="2016-10" db="EMBL/GenBank/DDBJ databases">
        <authorList>
            <person name="Varghese N."/>
            <person name="Submissions S."/>
        </authorList>
    </citation>
    <scope>NUCLEOTIDE SEQUENCE [LARGE SCALE GENOMIC DNA]</scope>
    <source>
        <strain evidence="4">CCM 7469</strain>
    </source>
</reference>
<keyword evidence="4" id="KW-1185">Reference proteome</keyword>
<protein>
    <submittedName>
        <fullName evidence="3">Uncharacterized protein</fullName>
    </submittedName>
</protein>